<evidence type="ECO:0000256" key="5">
    <source>
        <dbReference type="ARBA" id="ARBA00022729"/>
    </source>
</evidence>
<keyword evidence="6 11" id="KW-0798">TonB box</keyword>
<dbReference type="RefSeq" id="WP_135527135.1">
    <property type="nucleotide sequence ID" value="NZ_SRLH01000007.1"/>
</dbReference>
<evidence type="ECO:0000256" key="8">
    <source>
        <dbReference type="ARBA" id="ARBA00023170"/>
    </source>
</evidence>
<feature type="domain" description="TonB-dependent receptor plug" evidence="14">
    <location>
        <begin position="115"/>
        <end position="238"/>
    </location>
</feature>
<evidence type="ECO:0000313" key="16">
    <source>
        <dbReference type="Proteomes" id="UP000297407"/>
    </source>
</evidence>
<dbReference type="SUPFAM" id="SSF49464">
    <property type="entry name" value="Carboxypeptidase regulatory domain-like"/>
    <property type="match status" value="1"/>
</dbReference>
<accession>A0A4Z0L688</accession>
<evidence type="ECO:0000256" key="2">
    <source>
        <dbReference type="ARBA" id="ARBA00022448"/>
    </source>
</evidence>
<evidence type="ECO:0000259" key="14">
    <source>
        <dbReference type="Pfam" id="PF07715"/>
    </source>
</evidence>
<keyword evidence="4 10" id="KW-0812">Transmembrane</keyword>
<dbReference type="InterPro" id="IPR023997">
    <property type="entry name" value="TonB-dep_OMP_SusC/RagA_CS"/>
</dbReference>
<dbReference type="Pfam" id="PF00593">
    <property type="entry name" value="TonB_dep_Rec_b-barrel"/>
    <property type="match status" value="1"/>
</dbReference>
<protein>
    <submittedName>
        <fullName evidence="15">SusC/RagA family TonB-linked outer membrane protein</fullName>
    </submittedName>
</protein>
<sequence length="1066" mass="115587">MKLKFNRFLVLLFALISQLALAQEKYASGVVTDVSGLPLPGVNVLVKGTAKGTQTDFDGKFKIQAAQGETLVFSFMGMKTRELSASSNMSVKLSDDSVALGEVVVTTALGIKKQKKSLGYATSTVSNKELTEVANTNVFESLSGKVAGVDISAPAQVGASSKVIIRGFNSLSAGASSPLYVVDGTPITNNSSSGVGNTRSYDAGNGIGDIDPNNIESMTILKGAAASALYGSRAGAGVIIITTKSGKNKSKVAVELMHSTDFSQVARVPHLQNQFGQGWAGQSWSSWAGGNSGNTASNENGSWGPAFNGEIRPWGTIVNNSQQIKPYVALKDNIKDFFELGHTYTNSVRLSGGGENSNFSLSFTDVNSDGIVPTDADSYNRRTLSVNGGVTGEKLSFRANANYVKKDQYAVNTGQGADAGEGNTASQELLQIPRDISVVDLEDMNNPFNTNSNYFSPYTSNPYWSVKENRTNIEGNRLFGNINLSYNFNKKFSASLQTGGDYRVEKVKSYGAVIRFEEGSIQDLAGANAVVGGVTEQTNENIEFDTNLNFNYNTTFGENVTFNALVGFNNNQRLNSTLGASITNLDIPNFYELSNSSIKPVVFQNNTIRKSYAVFSSFETSYKNRVFLTLTGRNDWTSTLPQGENSYFYPSVSASGIVIDNNSYFLKLRGGFAQIGNDTGAYATESGMVQGNAGLGFGNIILPVGGVNGYEFAGNLGNSNLKPERTTEIEFGFETNLFSKRVNLDASVYNKKTKDLLFQRPLPTSTGYLSQTANILDVSNKGVELVLSVVPVKMTNFQWDFTTSFTKNESNVDHIVGDVQKLQLASNYGVSFNAVLDQPLGVFSTFVPKTNAQGQYIVDAATGYYKVTDDEQKVGDSQRDFVMGFKNKFTYKNLVLSFGIDWKQGGEMYSYTKRLSHFTGNGIETTYNDRNPFIIPNSVVEVLDGGGNVIGYDENTTPVSLTNYVDYWNPSNNPGIEQGHVIDKTFVRLRDASLTYNFPSKLVDKMGMSNISFTVYGKNLALWTPDENPYIDPELSTFGDGLLSEQGEFGANPSQRSYGASIKLTF</sequence>
<keyword evidence="3 10" id="KW-1134">Transmembrane beta strand</keyword>
<dbReference type="InterPro" id="IPR036942">
    <property type="entry name" value="Beta-barrel_TonB_sf"/>
</dbReference>
<evidence type="ECO:0000256" key="10">
    <source>
        <dbReference type="PROSITE-ProRule" id="PRU01360"/>
    </source>
</evidence>
<dbReference type="Gene3D" id="2.40.170.20">
    <property type="entry name" value="TonB-dependent receptor, beta-barrel domain"/>
    <property type="match status" value="1"/>
</dbReference>
<evidence type="ECO:0000256" key="9">
    <source>
        <dbReference type="ARBA" id="ARBA00023237"/>
    </source>
</evidence>
<evidence type="ECO:0000256" key="7">
    <source>
        <dbReference type="ARBA" id="ARBA00023136"/>
    </source>
</evidence>
<evidence type="ECO:0000256" key="11">
    <source>
        <dbReference type="RuleBase" id="RU003357"/>
    </source>
</evidence>
<evidence type="ECO:0000256" key="1">
    <source>
        <dbReference type="ARBA" id="ARBA00004571"/>
    </source>
</evidence>
<dbReference type="GO" id="GO:0044718">
    <property type="term" value="P:siderophore transmembrane transport"/>
    <property type="evidence" value="ECO:0007669"/>
    <property type="project" value="TreeGrafter"/>
</dbReference>
<dbReference type="InterPro" id="IPR012910">
    <property type="entry name" value="Plug_dom"/>
</dbReference>
<keyword evidence="9 10" id="KW-0998">Cell outer membrane</keyword>
<reference evidence="15 16" key="1">
    <citation type="submission" date="2019-04" db="EMBL/GenBank/DDBJ databases">
        <title>Flavobacterium sp. strain DS2-A Genome sequencing and assembly.</title>
        <authorList>
            <person name="Kim I."/>
        </authorList>
    </citation>
    <scope>NUCLEOTIDE SEQUENCE [LARGE SCALE GENOMIC DNA]</scope>
    <source>
        <strain evidence="15 16">DS2-A</strain>
    </source>
</reference>
<dbReference type="InterPro" id="IPR037066">
    <property type="entry name" value="Plug_dom_sf"/>
</dbReference>
<dbReference type="InterPro" id="IPR023996">
    <property type="entry name" value="TonB-dep_OMP_SusC/RagA"/>
</dbReference>
<dbReference type="Pfam" id="PF07715">
    <property type="entry name" value="Plug"/>
    <property type="match status" value="1"/>
</dbReference>
<gene>
    <name evidence="15" type="ORF">E4635_13005</name>
</gene>
<evidence type="ECO:0000256" key="12">
    <source>
        <dbReference type="SAM" id="SignalP"/>
    </source>
</evidence>
<dbReference type="Gene3D" id="2.60.40.1120">
    <property type="entry name" value="Carboxypeptidase-like, regulatory domain"/>
    <property type="match status" value="1"/>
</dbReference>
<dbReference type="EMBL" id="SRLH01000007">
    <property type="protein sequence ID" value="TGD57081.1"/>
    <property type="molecule type" value="Genomic_DNA"/>
</dbReference>
<keyword evidence="8" id="KW-0675">Receptor</keyword>
<keyword evidence="7 10" id="KW-0472">Membrane</keyword>
<keyword evidence="16" id="KW-1185">Reference proteome</keyword>
<evidence type="ECO:0000256" key="4">
    <source>
        <dbReference type="ARBA" id="ARBA00022692"/>
    </source>
</evidence>
<dbReference type="PANTHER" id="PTHR30069">
    <property type="entry name" value="TONB-DEPENDENT OUTER MEMBRANE RECEPTOR"/>
    <property type="match status" value="1"/>
</dbReference>
<dbReference type="Proteomes" id="UP000297407">
    <property type="component" value="Unassembled WGS sequence"/>
</dbReference>
<dbReference type="InterPro" id="IPR039426">
    <property type="entry name" value="TonB-dep_rcpt-like"/>
</dbReference>
<dbReference type="PANTHER" id="PTHR30069:SF29">
    <property type="entry name" value="HEMOGLOBIN AND HEMOGLOBIN-HAPTOGLOBIN-BINDING PROTEIN 1-RELATED"/>
    <property type="match status" value="1"/>
</dbReference>
<comment type="caution">
    <text evidence="15">The sequence shown here is derived from an EMBL/GenBank/DDBJ whole genome shotgun (WGS) entry which is preliminary data.</text>
</comment>
<dbReference type="NCBIfam" id="TIGR04056">
    <property type="entry name" value="OMP_RagA_SusC"/>
    <property type="match status" value="1"/>
</dbReference>
<dbReference type="NCBIfam" id="TIGR04057">
    <property type="entry name" value="SusC_RagA_signa"/>
    <property type="match status" value="1"/>
</dbReference>
<organism evidence="15 16">
    <name type="scientific">Flavobacterium humi</name>
    <dbReference type="NCBI Taxonomy" id="2562683"/>
    <lineage>
        <taxon>Bacteria</taxon>
        <taxon>Pseudomonadati</taxon>
        <taxon>Bacteroidota</taxon>
        <taxon>Flavobacteriia</taxon>
        <taxon>Flavobacteriales</taxon>
        <taxon>Flavobacteriaceae</taxon>
        <taxon>Flavobacterium</taxon>
    </lineage>
</organism>
<evidence type="ECO:0000256" key="3">
    <source>
        <dbReference type="ARBA" id="ARBA00022452"/>
    </source>
</evidence>
<keyword evidence="5 12" id="KW-0732">Signal</keyword>
<feature type="signal peptide" evidence="12">
    <location>
        <begin position="1"/>
        <end position="22"/>
    </location>
</feature>
<feature type="domain" description="TonB-dependent receptor-like beta-barrel" evidence="13">
    <location>
        <begin position="444"/>
        <end position="901"/>
    </location>
</feature>
<evidence type="ECO:0000313" key="15">
    <source>
        <dbReference type="EMBL" id="TGD57081.1"/>
    </source>
</evidence>
<name>A0A4Z0L688_9FLAO</name>
<dbReference type="Gene3D" id="2.170.130.10">
    <property type="entry name" value="TonB-dependent receptor, plug domain"/>
    <property type="match status" value="1"/>
</dbReference>
<dbReference type="SUPFAM" id="SSF56935">
    <property type="entry name" value="Porins"/>
    <property type="match status" value="1"/>
</dbReference>
<dbReference type="Pfam" id="PF13715">
    <property type="entry name" value="CarbopepD_reg_2"/>
    <property type="match status" value="1"/>
</dbReference>
<keyword evidence="2 10" id="KW-0813">Transport</keyword>
<comment type="subcellular location">
    <subcellularLocation>
        <location evidence="1 10">Cell outer membrane</location>
        <topology evidence="1 10">Multi-pass membrane protein</topology>
    </subcellularLocation>
</comment>
<dbReference type="OrthoDB" id="9768177at2"/>
<feature type="chain" id="PRO_5021343280" evidence="12">
    <location>
        <begin position="23"/>
        <end position="1066"/>
    </location>
</feature>
<dbReference type="InterPro" id="IPR008969">
    <property type="entry name" value="CarboxyPept-like_regulatory"/>
</dbReference>
<dbReference type="InterPro" id="IPR000531">
    <property type="entry name" value="Beta-barrel_TonB"/>
</dbReference>
<dbReference type="PROSITE" id="PS52016">
    <property type="entry name" value="TONB_DEPENDENT_REC_3"/>
    <property type="match status" value="1"/>
</dbReference>
<evidence type="ECO:0000259" key="13">
    <source>
        <dbReference type="Pfam" id="PF00593"/>
    </source>
</evidence>
<dbReference type="GO" id="GO:0015344">
    <property type="term" value="F:siderophore uptake transmembrane transporter activity"/>
    <property type="evidence" value="ECO:0007669"/>
    <property type="project" value="TreeGrafter"/>
</dbReference>
<dbReference type="GO" id="GO:0009279">
    <property type="term" value="C:cell outer membrane"/>
    <property type="evidence" value="ECO:0007669"/>
    <property type="project" value="UniProtKB-SubCell"/>
</dbReference>
<proteinExistence type="inferred from homology"/>
<evidence type="ECO:0000256" key="6">
    <source>
        <dbReference type="ARBA" id="ARBA00023077"/>
    </source>
</evidence>
<dbReference type="AlphaFoldDB" id="A0A4Z0L688"/>
<comment type="similarity">
    <text evidence="10 11">Belongs to the TonB-dependent receptor family.</text>
</comment>